<dbReference type="InterPro" id="IPR002885">
    <property type="entry name" value="PPR_rpt"/>
</dbReference>
<evidence type="ECO:0000256" key="2">
    <source>
        <dbReference type="PROSITE-ProRule" id="PRU00708"/>
    </source>
</evidence>
<gene>
    <name evidence="3" type="ORF">GIB67_021170</name>
</gene>
<dbReference type="InterPro" id="IPR046960">
    <property type="entry name" value="PPR_At4g14850-like_plant"/>
</dbReference>
<comment type="caution">
    <text evidence="3">The sequence shown here is derived from an EMBL/GenBank/DDBJ whole genome shotgun (WGS) entry which is preliminary data.</text>
</comment>
<keyword evidence="4" id="KW-1185">Reference proteome</keyword>
<sequence>MGYALIDMYSKCGSVFEARAVFKRMTDINIVLWNSLITCYEQNGPAGETLGLFMRMMDLGVMPDEITLASVVSACTTLSAIKEGLQIQSRMIKFDKFRDDLVLSNALVDMYAKCGRTKEARFYAFFGCSFEHQFATAISLL</sequence>
<dbReference type="Proteomes" id="UP000541444">
    <property type="component" value="Unassembled WGS sequence"/>
</dbReference>
<dbReference type="FunFam" id="1.25.40.10:FF:000285">
    <property type="entry name" value="Pentatricopeptide repeat-containing protein, chloroplastic"/>
    <property type="match status" value="1"/>
</dbReference>
<dbReference type="GO" id="GO:0009451">
    <property type="term" value="P:RNA modification"/>
    <property type="evidence" value="ECO:0007669"/>
    <property type="project" value="InterPro"/>
</dbReference>
<evidence type="ECO:0000313" key="4">
    <source>
        <dbReference type="Proteomes" id="UP000541444"/>
    </source>
</evidence>
<dbReference type="AlphaFoldDB" id="A0A7J7N719"/>
<dbReference type="Pfam" id="PF01535">
    <property type="entry name" value="PPR"/>
    <property type="match status" value="3"/>
</dbReference>
<feature type="repeat" description="PPR" evidence="2">
    <location>
        <begin position="29"/>
        <end position="63"/>
    </location>
</feature>
<proteinExistence type="predicted"/>
<evidence type="ECO:0000256" key="1">
    <source>
        <dbReference type="ARBA" id="ARBA00022737"/>
    </source>
</evidence>
<dbReference type="InterPro" id="IPR011990">
    <property type="entry name" value="TPR-like_helical_dom_sf"/>
</dbReference>
<evidence type="ECO:0008006" key="5">
    <source>
        <dbReference type="Google" id="ProtNLM"/>
    </source>
</evidence>
<evidence type="ECO:0000313" key="3">
    <source>
        <dbReference type="EMBL" id="KAF6163021.1"/>
    </source>
</evidence>
<dbReference type="PANTHER" id="PTHR47926">
    <property type="entry name" value="PENTATRICOPEPTIDE REPEAT-CONTAINING PROTEIN"/>
    <property type="match status" value="1"/>
</dbReference>
<dbReference type="PROSITE" id="PS51375">
    <property type="entry name" value="PPR"/>
    <property type="match status" value="1"/>
</dbReference>
<protein>
    <recommendedName>
        <fullName evidence="5">Pentatricopeptide repeat-containing protein</fullName>
    </recommendedName>
</protein>
<accession>A0A7J7N719</accession>
<keyword evidence="1" id="KW-0677">Repeat</keyword>
<name>A0A7J7N719_9MAGN</name>
<dbReference type="EMBL" id="JACGCM010001009">
    <property type="protein sequence ID" value="KAF6163021.1"/>
    <property type="molecule type" value="Genomic_DNA"/>
</dbReference>
<dbReference type="PANTHER" id="PTHR47926:SF347">
    <property type="entry name" value="PENTATRICOPEPTIDE REPEAT-CONTAINING PROTEIN"/>
    <property type="match status" value="1"/>
</dbReference>
<organism evidence="3 4">
    <name type="scientific">Kingdonia uniflora</name>
    <dbReference type="NCBI Taxonomy" id="39325"/>
    <lineage>
        <taxon>Eukaryota</taxon>
        <taxon>Viridiplantae</taxon>
        <taxon>Streptophyta</taxon>
        <taxon>Embryophyta</taxon>
        <taxon>Tracheophyta</taxon>
        <taxon>Spermatophyta</taxon>
        <taxon>Magnoliopsida</taxon>
        <taxon>Ranunculales</taxon>
        <taxon>Circaeasteraceae</taxon>
        <taxon>Kingdonia</taxon>
    </lineage>
</organism>
<dbReference type="NCBIfam" id="TIGR00756">
    <property type="entry name" value="PPR"/>
    <property type="match status" value="1"/>
</dbReference>
<dbReference type="Gene3D" id="1.25.40.10">
    <property type="entry name" value="Tetratricopeptide repeat domain"/>
    <property type="match status" value="1"/>
</dbReference>
<reference evidence="3 4" key="1">
    <citation type="journal article" date="2020" name="IScience">
        <title>Genome Sequencing of the Endangered Kingdonia uniflora (Circaeasteraceae, Ranunculales) Reveals Potential Mechanisms of Evolutionary Specialization.</title>
        <authorList>
            <person name="Sun Y."/>
            <person name="Deng T."/>
            <person name="Zhang A."/>
            <person name="Moore M.J."/>
            <person name="Landis J.B."/>
            <person name="Lin N."/>
            <person name="Zhang H."/>
            <person name="Zhang X."/>
            <person name="Huang J."/>
            <person name="Zhang X."/>
            <person name="Sun H."/>
            <person name="Wang H."/>
        </authorList>
    </citation>
    <scope>NUCLEOTIDE SEQUENCE [LARGE SCALE GENOMIC DNA]</scope>
    <source>
        <strain evidence="3">TB1705</strain>
        <tissue evidence="3">Leaf</tissue>
    </source>
</reference>
<dbReference type="GO" id="GO:0003723">
    <property type="term" value="F:RNA binding"/>
    <property type="evidence" value="ECO:0007669"/>
    <property type="project" value="InterPro"/>
</dbReference>
<dbReference type="OrthoDB" id="9990610at2759"/>